<reference evidence="2 3" key="1">
    <citation type="submission" date="2020-07" db="EMBL/GenBank/DDBJ databases">
        <title>Alkalicella. sp. LB2 genome.</title>
        <authorList>
            <person name="Postec A."/>
            <person name="Quemeneur M."/>
        </authorList>
    </citation>
    <scope>NUCLEOTIDE SEQUENCE [LARGE SCALE GENOMIC DNA]</scope>
    <source>
        <strain evidence="2 3">LB2</strain>
    </source>
</reference>
<dbReference type="GO" id="GO:0000150">
    <property type="term" value="F:DNA strand exchange activity"/>
    <property type="evidence" value="ECO:0007669"/>
    <property type="project" value="InterPro"/>
</dbReference>
<dbReference type="AlphaFoldDB" id="A0A7G9W8D2"/>
<protein>
    <recommendedName>
        <fullName evidence="1">Resolvase HTH domain-containing protein</fullName>
    </recommendedName>
</protein>
<gene>
    <name evidence="2" type="ORF">HYG86_09235</name>
</gene>
<name>A0A7G9W8D2_ALKCA</name>
<evidence type="ECO:0000313" key="2">
    <source>
        <dbReference type="EMBL" id="QNO14944.1"/>
    </source>
</evidence>
<keyword evidence="3" id="KW-1185">Reference proteome</keyword>
<sequence length="53" mass="6153">MSKNQIEWNEVKIDALKNLYIKGHTIKAIAKIYKVSEDAIREQIVKLKLKGEI</sequence>
<dbReference type="GO" id="GO:0003677">
    <property type="term" value="F:DNA binding"/>
    <property type="evidence" value="ECO:0007669"/>
    <property type="project" value="InterPro"/>
</dbReference>
<evidence type="ECO:0000259" key="1">
    <source>
        <dbReference type="Pfam" id="PF02796"/>
    </source>
</evidence>
<organism evidence="2 3">
    <name type="scientific">Alkalicella caledoniensis</name>
    <dbReference type="NCBI Taxonomy" id="2731377"/>
    <lineage>
        <taxon>Bacteria</taxon>
        <taxon>Bacillati</taxon>
        <taxon>Bacillota</taxon>
        <taxon>Clostridia</taxon>
        <taxon>Eubacteriales</taxon>
        <taxon>Proteinivoracaceae</taxon>
        <taxon>Alkalicella</taxon>
    </lineage>
</organism>
<dbReference type="Gene3D" id="1.10.10.60">
    <property type="entry name" value="Homeodomain-like"/>
    <property type="match status" value="1"/>
</dbReference>
<feature type="domain" description="Resolvase HTH" evidence="1">
    <location>
        <begin position="10"/>
        <end position="36"/>
    </location>
</feature>
<dbReference type="RefSeq" id="WP_213165308.1">
    <property type="nucleotide sequence ID" value="NZ_CP058559.1"/>
</dbReference>
<evidence type="ECO:0000313" key="3">
    <source>
        <dbReference type="Proteomes" id="UP000516160"/>
    </source>
</evidence>
<dbReference type="Pfam" id="PF02796">
    <property type="entry name" value="HTH_7"/>
    <property type="match status" value="1"/>
</dbReference>
<dbReference type="InterPro" id="IPR006120">
    <property type="entry name" value="Resolvase_HTH_dom"/>
</dbReference>
<accession>A0A7G9W8D2</accession>
<dbReference type="Proteomes" id="UP000516160">
    <property type="component" value="Chromosome"/>
</dbReference>
<dbReference type="EMBL" id="CP058559">
    <property type="protein sequence ID" value="QNO14944.1"/>
    <property type="molecule type" value="Genomic_DNA"/>
</dbReference>
<dbReference type="KEGG" id="acae:HYG86_09235"/>
<proteinExistence type="predicted"/>